<evidence type="ECO:0000313" key="9">
    <source>
        <dbReference type="EMBL" id="AXR05794.1"/>
    </source>
</evidence>
<comment type="subcellular location">
    <subcellularLocation>
        <location evidence="1 5">Cytoplasm</location>
    </subcellularLocation>
</comment>
<dbReference type="OrthoDB" id="7066780at2"/>
<dbReference type="Pfam" id="PF21981">
    <property type="entry name" value="RecX_HTH3"/>
    <property type="match status" value="1"/>
</dbReference>
<comment type="function">
    <text evidence="5">Modulates RecA activity.</text>
</comment>
<dbReference type="Gene3D" id="1.10.10.10">
    <property type="entry name" value="Winged helix-like DNA-binding domain superfamily/Winged helix DNA-binding domain"/>
    <property type="match status" value="3"/>
</dbReference>
<dbReference type="PANTHER" id="PTHR33602:SF1">
    <property type="entry name" value="REGULATORY PROTEIN RECX FAMILY PROTEIN"/>
    <property type="match status" value="1"/>
</dbReference>
<dbReference type="InterPro" id="IPR053924">
    <property type="entry name" value="RecX_HTH_2nd"/>
</dbReference>
<dbReference type="InterPro" id="IPR053926">
    <property type="entry name" value="RecX_HTH_1st"/>
</dbReference>
<dbReference type="EMBL" id="CP031769">
    <property type="protein sequence ID" value="AXR05794.1"/>
    <property type="molecule type" value="Genomic_DNA"/>
</dbReference>
<evidence type="ECO:0000259" key="8">
    <source>
        <dbReference type="Pfam" id="PF21982"/>
    </source>
</evidence>
<organism evidence="9 10">
    <name type="scientific">Salinimonas sediminis</name>
    <dbReference type="NCBI Taxonomy" id="2303538"/>
    <lineage>
        <taxon>Bacteria</taxon>
        <taxon>Pseudomonadati</taxon>
        <taxon>Pseudomonadota</taxon>
        <taxon>Gammaproteobacteria</taxon>
        <taxon>Alteromonadales</taxon>
        <taxon>Alteromonadaceae</taxon>
        <taxon>Alteromonas/Salinimonas group</taxon>
        <taxon>Salinimonas</taxon>
    </lineage>
</organism>
<feature type="domain" description="RecX first three-helical" evidence="8">
    <location>
        <begin position="15"/>
        <end position="42"/>
    </location>
</feature>
<feature type="domain" description="RecX second three-helical" evidence="6">
    <location>
        <begin position="55"/>
        <end position="95"/>
    </location>
</feature>
<name>A0A346NJT7_9ALTE</name>
<gene>
    <name evidence="5" type="primary">recX</name>
    <name evidence="9" type="ORF">D0Y50_05005</name>
</gene>
<dbReference type="PANTHER" id="PTHR33602">
    <property type="entry name" value="REGULATORY PROTEIN RECX FAMILY PROTEIN"/>
    <property type="match status" value="1"/>
</dbReference>
<dbReference type="HAMAP" id="MF_01114">
    <property type="entry name" value="RecX"/>
    <property type="match status" value="1"/>
</dbReference>
<feature type="domain" description="RecX third three-helical" evidence="7">
    <location>
        <begin position="103"/>
        <end position="146"/>
    </location>
</feature>
<dbReference type="InterPro" id="IPR053925">
    <property type="entry name" value="RecX_HTH_3rd"/>
</dbReference>
<dbReference type="InterPro" id="IPR003783">
    <property type="entry name" value="Regulatory_RecX"/>
</dbReference>
<evidence type="ECO:0000259" key="6">
    <source>
        <dbReference type="Pfam" id="PF02631"/>
    </source>
</evidence>
<dbReference type="Proteomes" id="UP000262073">
    <property type="component" value="Chromosome"/>
</dbReference>
<keyword evidence="10" id="KW-1185">Reference proteome</keyword>
<dbReference type="AlphaFoldDB" id="A0A346NJT7"/>
<protein>
    <recommendedName>
        <fullName evidence="3 5">Regulatory protein RecX</fullName>
    </recommendedName>
</protein>
<comment type="similarity">
    <text evidence="2 5">Belongs to the RecX family.</text>
</comment>
<evidence type="ECO:0000256" key="3">
    <source>
        <dbReference type="ARBA" id="ARBA00018111"/>
    </source>
</evidence>
<keyword evidence="4 5" id="KW-0963">Cytoplasm</keyword>
<dbReference type="GO" id="GO:0006282">
    <property type="term" value="P:regulation of DNA repair"/>
    <property type="evidence" value="ECO:0007669"/>
    <property type="project" value="UniProtKB-UniRule"/>
</dbReference>
<accession>A0A346NJT7</accession>
<evidence type="ECO:0000313" key="10">
    <source>
        <dbReference type="Proteomes" id="UP000262073"/>
    </source>
</evidence>
<dbReference type="GO" id="GO:0005737">
    <property type="term" value="C:cytoplasm"/>
    <property type="evidence" value="ECO:0007669"/>
    <property type="project" value="UniProtKB-SubCell"/>
</dbReference>
<evidence type="ECO:0000256" key="1">
    <source>
        <dbReference type="ARBA" id="ARBA00004496"/>
    </source>
</evidence>
<sequence>MAEPSRKIIIDAITRMLARREHSVAEIIKKLAQKDISEASALPIIGEFSEANIQSDARYTEAKIRSCMARGIGPRRVKAELSQHDISEAMVDNALHEVAPDWFTLAREVRDKKYGLTAPEDFKQRQKQMQFLQYRGFYQSHIQYAMDGD</sequence>
<dbReference type="Pfam" id="PF02631">
    <property type="entry name" value="RecX_HTH2"/>
    <property type="match status" value="1"/>
</dbReference>
<proteinExistence type="inferred from homology"/>
<evidence type="ECO:0000256" key="2">
    <source>
        <dbReference type="ARBA" id="ARBA00009695"/>
    </source>
</evidence>
<evidence type="ECO:0000259" key="7">
    <source>
        <dbReference type="Pfam" id="PF21981"/>
    </source>
</evidence>
<evidence type="ECO:0000256" key="4">
    <source>
        <dbReference type="ARBA" id="ARBA00022490"/>
    </source>
</evidence>
<evidence type="ECO:0000256" key="5">
    <source>
        <dbReference type="HAMAP-Rule" id="MF_01114"/>
    </source>
</evidence>
<dbReference type="InterPro" id="IPR036388">
    <property type="entry name" value="WH-like_DNA-bd_sf"/>
</dbReference>
<dbReference type="KEGG" id="salm:D0Y50_05005"/>
<reference evidence="9 10" key="1">
    <citation type="submission" date="2018-08" db="EMBL/GenBank/DDBJ databases">
        <title>Salinimonas sediminis sp. nov., a piezophilic bacterium isolated from a deep-sea sediment sample from the New Britain Trench.</title>
        <authorList>
            <person name="Cao J."/>
        </authorList>
    </citation>
    <scope>NUCLEOTIDE SEQUENCE [LARGE SCALE GENOMIC DNA]</scope>
    <source>
        <strain evidence="9 10">N102</strain>
    </source>
</reference>
<dbReference type="Pfam" id="PF21982">
    <property type="entry name" value="RecX_HTH1"/>
    <property type="match status" value="1"/>
</dbReference>